<feature type="transmembrane region" description="Helical" evidence="1">
    <location>
        <begin position="53"/>
        <end position="74"/>
    </location>
</feature>
<evidence type="ECO:0000256" key="1">
    <source>
        <dbReference type="SAM" id="Phobius"/>
    </source>
</evidence>
<keyword evidence="1" id="KW-0472">Membrane</keyword>
<dbReference type="STRING" id="39480.EUAN_17980"/>
<name>A0A1S1V5U8_9FIRM</name>
<dbReference type="RefSeq" id="WP_071063791.1">
    <property type="nucleotide sequence ID" value="NZ_MKIE01000007.1"/>
</dbReference>
<keyword evidence="1" id="KW-1133">Transmembrane helix</keyword>
<gene>
    <name evidence="2" type="ORF">EUAN_17980</name>
</gene>
<dbReference type="Proteomes" id="UP000180254">
    <property type="component" value="Unassembled WGS sequence"/>
</dbReference>
<dbReference type="AlphaFoldDB" id="A0A1S1V5U8"/>
<feature type="transmembrane region" description="Helical" evidence="1">
    <location>
        <begin position="12"/>
        <end position="32"/>
    </location>
</feature>
<protein>
    <submittedName>
        <fullName evidence="2">Uncharacterized protein</fullName>
    </submittedName>
</protein>
<evidence type="ECO:0000313" key="2">
    <source>
        <dbReference type="EMBL" id="OHW61795.1"/>
    </source>
</evidence>
<accession>A0A1S1V5U8</accession>
<evidence type="ECO:0000313" key="3">
    <source>
        <dbReference type="Proteomes" id="UP000180254"/>
    </source>
</evidence>
<sequence>MEIEKLAAFKLFGSVLGLWGVVLIFRAVYCISDGIDIHSKEKSSFNCDKVQGILNLVAGLYYFSVGFLIVLNMVSFSYSIYNTVPIFVVERAAATWIKKRSWKKKKDIEQEFDKED</sequence>
<proteinExistence type="predicted"/>
<organism evidence="2 3">
    <name type="scientific">Andreesenia angusta</name>
    <dbReference type="NCBI Taxonomy" id="39480"/>
    <lineage>
        <taxon>Bacteria</taxon>
        <taxon>Bacillati</taxon>
        <taxon>Bacillota</taxon>
        <taxon>Tissierellia</taxon>
        <taxon>Tissierellales</taxon>
        <taxon>Gottschalkiaceae</taxon>
        <taxon>Andreesenia</taxon>
    </lineage>
</organism>
<keyword evidence="1" id="KW-0812">Transmembrane</keyword>
<dbReference type="EMBL" id="MKIE01000007">
    <property type="protein sequence ID" value="OHW61795.1"/>
    <property type="molecule type" value="Genomic_DNA"/>
</dbReference>
<reference evidence="2 3" key="1">
    <citation type="submission" date="2016-09" db="EMBL/GenBank/DDBJ databases">
        <title>Genome sequence of Eubacterium angustum.</title>
        <authorList>
            <person name="Poehlein A."/>
            <person name="Daniel R."/>
        </authorList>
    </citation>
    <scope>NUCLEOTIDE SEQUENCE [LARGE SCALE GENOMIC DNA]</scope>
    <source>
        <strain evidence="2 3">DSM 1989</strain>
    </source>
</reference>
<keyword evidence="3" id="KW-1185">Reference proteome</keyword>
<comment type="caution">
    <text evidence="2">The sequence shown here is derived from an EMBL/GenBank/DDBJ whole genome shotgun (WGS) entry which is preliminary data.</text>
</comment>